<evidence type="ECO:0000313" key="5">
    <source>
        <dbReference type="Proteomes" id="UP000000759"/>
    </source>
</evidence>
<dbReference type="STRING" id="556484.B7FSC3"/>
<feature type="chain" id="PRO_5002855374" description="J domain-containing protein" evidence="2">
    <location>
        <begin position="17"/>
        <end position="201"/>
    </location>
</feature>
<keyword evidence="5" id="KW-1185">Reference proteome</keyword>
<dbReference type="KEGG" id="pti:PHATRDRAFT_43472"/>
<dbReference type="Gene3D" id="1.10.287.110">
    <property type="entry name" value="DnaJ domain"/>
    <property type="match status" value="1"/>
</dbReference>
<keyword evidence="2" id="KW-0732">Signal</keyword>
<dbReference type="Proteomes" id="UP000000759">
    <property type="component" value="Chromosome 2"/>
</dbReference>
<dbReference type="HOGENOM" id="CLU_1362721_0_0_1"/>
<sequence length="201" mass="22817">MAISFVLVLYVIIGSSLETDGFAPGFSTRRTLGSSREASWMNSSTRLPVRADKIDSKLLDDFRTSWGEFINPYEVLKVNRAAEQFEIKQSYYKLSRRYHPDGMRYRDILPGSCNNMEDVRNHWERIRMSYEILSDKKSRQRYDRHEALADPGQAVRRAASDAALKGVVGMGKGLLGAGSFAYHQIVKKKSDTVDGVEQKNV</sequence>
<dbReference type="PANTHER" id="PTHR43096:SF52">
    <property type="entry name" value="DNAJ HOMOLOG 1, MITOCHONDRIAL-RELATED"/>
    <property type="match status" value="1"/>
</dbReference>
<dbReference type="RefSeq" id="XP_002177958.1">
    <property type="nucleotide sequence ID" value="XM_002177922.1"/>
</dbReference>
<gene>
    <name evidence="4" type="ORF">PHATRDRAFT_43472</name>
</gene>
<dbReference type="GeneID" id="7197532"/>
<name>B7FSC3_PHATC</name>
<dbReference type="SMART" id="SM00271">
    <property type="entry name" value="DnaJ"/>
    <property type="match status" value="1"/>
</dbReference>
<evidence type="ECO:0000256" key="2">
    <source>
        <dbReference type="SAM" id="SignalP"/>
    </source>
</evidence>
<reference evidence="5" key="2">
    <citation type="submission" date="2008-08" db="EMBL/GenBank/DDBJ databases">
        <authorList>
            <consortium name="Diatom Consortium"/>
            <person name="Grigoriev I."/>
            <person name="Grimwood J."/>
            <person name="Kuo A."/>
            <person name="Otillar R.P."/>
            <person name="Salamov A."/>
            <person name="Detter J.C."/>
            <person name="Lindquist E."/>
            <person name="Shapiro H."/>
            <person name="Lucas S."/>
            <person name="Glavina del Rio T."/>
            <person name="Pitluck S."/>
            <person name="Rokhsar D."/>
            <person name="Bowler C."/>
        </authorList>
    </citation>
    <scope>GENOME REANNOTATION</scope>
    <source>
        <strain evidence="5">CCAP 1055/1</strain>
    </source>
</reference>
<dbReference type="OrthoDB" id="10250354at2759"/>
<dbReference type="CDD" id="cd06257">
    <property type="entry name" value="DnaJ"/>
    <property type="match status" value="1"/>
</dbReference>
<dbReference type="Pfam" id="PF00226">
    <property type="entry name" value="DnaJ"/>
    <property type="match status" value="1"/>
</dbReference>
<dbReference type="GO" id="GO:0005737">
    <property type="term" value="C:cytoplasm"/>
    <property type="evidence" value="ECO:0007669"/>
    <property type="project" value="TreeGrafter"/>
</dbReference>
<dbReference type="GO" id="GO:0051082">
    <property type="term" value="F:unfolded protein binding"/>
    <property type="evidence" value="ECO:0007669"/>
    <property type="project" value="TreeGrafter"/>
</dbReference>
<feature type="signal peptide" evidence="2">
    <location>
        <begin position="1"/>
        <end position="16"/>
    </location>
</feature>
<dbReference type="InParanoid" id="B7FSC3"/>
<dbReference type="EMBL" id="CM000606">
    <property type="protein sequence ID" value="EEC50772.1"/>
    <property type="molecule type" value="Genomic_DNA"/>
</dbReference>
<evidence type="ECO:0000259" key="3">
    <source>
        <dbReference type="PROSITE" id="PS50076"/>
    </source>
</evidence>
<organism evidence="4 5">
    <name type="scientific">Phaeodactylum tricornutum (strain CCAP 1055/1)</name>
    <dbReference type="NCBI Taxonomy" id="556484"/>
    <lineage>
        <taxon>Eukaryota</taxon>
        <taxon>Sar</taxon>
        <taxon>Stramenopiles</taxon>
        <taxon>Ochrophyta</taxon>
        <taxon>Bacillariophyta</taxon>
        <taxon>Bacillariophyceae</taxon>
        <taxon>Bacillariophycidae</taxon>
        <taxon>Naviculales</taxon>
        <taxon>Phaeodactylaceae</taxon>
        <taxon>Phaeodactylum</taxon>
    </lineage>
</organism>
<feature type="domain" description="J" evidence="3">
    <location>
        <begin position="71"/>
        <end position="146"/>
    </location>
</feature>
<dbReference type="PRINTS" id="PR00625">
    <property type="entry name" value="JDOMAIN"/>
</dbReference>
<evidence type="ECO:0000256" key="1">
    <source>
        <dbReference type="ARBA" id="ARBA00023186"/>
    </source>
</evidence>
<keyword evidence="1" id="KW-0143">Chaperone</keyword>
<dbReference type="InterPro" id="IPR036869">
    <property type="entry name" value="J_dom_sf"/>
</dbReference>
<accession>B7FSC3</accession>
<dbReference type="GO" id="GO:0042026">
    <property type="term" value="P:protein refolding"/>
    <property type="evidence" value="ECO:0007669"/>
    <property type="project" value="TreeGrafter"/>
</dbReference>
<dbReference type="eggNOG" id="ENOG502QZ18">
    <property type="taxonomic scope" value="Eukaryota"/>
</dbReference>
<dbReference type="SUPFAM" id="SSF46565">
    <property type="entry name" value="Chaperone J-domain"/>
    <property type="match status" value="1"/>
</dbReference>
<dbReference type="InterPro" id="IPR001623">
    <property type="entry name" value="DnaJ_domain"/>
</dbReference>
<dbReference type="AlphaFoldDB" id="B7FSC3"/>
<protein>
    <recommendedName>
        <fullName evidence="3">J domain-containing protein</fullName>
    </recommendedName>
</protein>
<reference evidence="4 5" key="1">
    <citation type="journal article" date="2008" name="Nature">
        <title>The Phaeodactylum genome reveals the evolutionary history of diatom genomes.</title>
        <authorList>
            <person name="Bowler C."/>
            <person name="Allen A.E."/>
            <person name="Badger J.H."/>
            <person name="Grimwood J."/>
            <person name="Jabbari K."/>
            <person name="Kuo A."/>
            <person name="Maheswari U."/>
            <person name="Martens C."/>
            <person name="Maumus F."/>
            <person name="Otillar R.P."/>
            <person name="Rayko E."/>
            <person name="Salamov A."/>
            <person name="Vandepoele K."/>
            <person name="Beszteri B."/>
            <person name="Gruber A."/>
            <person name="Heijde M."/>
            <person name="Katinka M."/>
            <person name="Mock T."/>
            <person name="Valentin K."/>
            <person name="Verret F."/>
            <person name="Berges J.A."/>
            <person name="Brownlee C."/>
            <person name="Cadoret J.P."/>
            <person name="Chiovitti A."/>
            <person name="Choi C.J."/>
            <person name="Coesel S."/>
            <person name="De Martino A."/>
            <person name="Detter J.C."/>
            <person name="Durkin C."/>
            <person name="Falciatore A."/>
            <person name="Fournet J."/>
            <person name="Haruta M."/>
            <person name="Huysman M.J."/>
            <person name="Jenkins B.D."/>
            <person name="Jiroutova K."/>
            <person name="Jorgensen R.E."/>
            <person name="Joubert Y."/>
            <person name="Kaplan A."/>
            <person name="Kroger N."/>
            <person name="Kroth P.G."/>
            <person name="La Roche J."/>
            <person name="Lindquist E."/>
            <person name="Lommer M."/>
            <person name="Martin-Jezequel V."/>
            <person name="Lopez P.J."/>
            <person name="Lucas S."/>
            <person name="Mangogna M."/>
            <person name="McGinnis K."/>
            <person name="Medlin L.K."/>
            <person name="Montsant A."/>
            <person name="Oudot-Le Secq M.P."/>
            <person name="Napoli C."/>
            <person name="Obornik M."/>
            <person name="Parker M.S."/>
            <person name="Petit J.L."/>
            <person name="Porcel B.M."/>
            <person name="Poulsen N."/>
            <person name="Robison M."/>
            <person name="Rychlewski L."/>
            <person name="Rynearson T.A."/>
            <person name="Schmutz J."/>
            <person name="Shapiro H."/>
            <person name="Siaut M."/>
            <person name="Stanley M."/>
            <person name="Sussman M.R."/>
            <person name="Taylor A.R."/>
            <person name="Vardi A."/>
            <person name="von Dassow P."/>
            <person name="Vyverman W."/>
            <person name="Willis A."/>
            <person name="Wyrwicz L.S."/>
            <person name="Rokhsar D.S."/>
            <person name="Weissenbach J."/>
            <person name="Armbrust E.V."/>
            <person name="Green B.R."/>
            <person name="Van de Peer Y."/>
            <person name="Grigoriev I.V."/>
        </authorList>
    </citation>
    <scope>NUCLEOTIDE SEQUENCE [LARGE SCALE GENOMIC DNA]</scope>
    <source>
        <strain evidence="4 5">CCAP 1055/1</strain>
    </source>
</reference>
<dbReference type="PaxDb" id="2850-Phatr43472"/>
<evidence type="ECO:0000313" key="4">
    <source>
        <dbReference type="EMBL" id="EEC50772.1"/>
    </source>
</evidence>
<dbReference type="PANTHER" id="PTHR43096">
    <property type="entry name" value="DNAJ HOMOLOG 1, MITOCHONDRIAL-RELATED"/>
    <property type="match status" value="1"/>
</dbReference>
<dbReference type="PROSITE" id="PS50076">
    <property type="entry name" value="DNAJ_2"/>
    <property type="match status" value="1"/>
</dbReference>
<proteinExistence type="predicted"/>